<feature type="region of interest" description="Disordered" evidence="2">
    <location>
        <begin position="479"/>
        <end position="665"/>
    </location>
</feature>
<protein>
    <recommendedName>
        <fullName evidence="3">Tubby C-terminal domain-containing protein</fullName>
    </recommendedName>
</protein>
<evidence type="ECO:0000259" key="3">
    <source>
        <dbReference type="Pfam" id="PF01167"/>
    </source>
</evidence>
<sequence>MNIKEEEEGLREMQLFFYITIQGQNETGSGQMIGRIDPTGDVFMRTEEKAGGPSDPIYGFEESVNTLFGMKNKYVDYTQLHPLELKMAILRGHLEKFQKKFRIPLIFKRCICAPDYYQVLMKFVLMFRDCLNIYGWQKKAENEEKDHIGFPDFEKKVAERMLTYDAQRSQNEFTAINNAEFAPEIANEFVTIYLDDESNNQGRLDRTEIIDLTQHLCHWLFTQKLTCSKLSMQKMQEMKRQQQMQYLNKKKKLYGDGQRQGGPEDDRFSLDKMNLDGKDSGAETYNMFFKPDQKLDLELQAQKNIMSKDNTYGNKFWTPEYQQQMEQIMQQQQMQQDNELDGIEEVQDNIRYYNPNAMGFTQAQQQDTLSQQHTVRSQMTVQNQAVNNTYDQGIKYNKNNVMQEDLETKKFLPSERSIDTQNAMKQVEAIDGRSRSKKKRGETEVLDGGEDDLISEQSVQGTQNMPLLQFEANLVEDQSSNAAKKKKKKKKKVNKKDEENENENTQLIDNNEDEQQEALLRKQMEEQEARKQQEAKKMQLEKERKELEEQQRQLEEMKRQQKQMQEEQEKLENLRRQQQQQEEDQREREKKEKLRKQVEEMKRQQQQKEEEAKQFKEQQEKEKQEMLLKKQQEEQKSQQLKNQQQQQQQYQQTNLSNAPPYYQPGIIPQQEIKADQREGYNTFIAKITNPYTQLEELRNLFMNPVPPNIGQIQCTIVRHKSGFNRLWPKYTLHLSDGDKFLLNGKKRSGSTTSYYMISLDEQKLKKGTKAYLGKLRSNFLGTEFYIYDSGENPKNAKNFDEVRAQYGVVEYEKNVLGSKGPRRMKVLLPKVQRDASAFEWKSQDVQAFVLNFNGRVDKASVKNFQLIDDFDDNKIYMQFGRIGKHKFNMDVAFPFSIFQAFGIALSSFDFKFACE</sequence>
<gene>
    <name evidence="4" type="primary">Contig9498.g10161</name>
    <name evidence="4" type="ORF">STYLEM_10882</name>
</gene>
<feature type="compositionally biased region" description="Basic and acidic residues" evidence="2">
    <location>
        <begin position="519"/>
        <end position="575"/>
    </location>
</feature>
<dbReference type="SUPFAM" id="SSF54518">
    <property type="entry name" value="Tubby C-terminal domain-like"/>
    <property type="match status" value="1"/>
</dbReference>
<accession>A0A078ALX2</accession>
<dbReference type="PANTHER" id="PTHR16517">
    <property type="entry name" value="TUBBY-RELATED"/>
    <property type="match status" value="1"/>
</dbReference>
<dbReference type="AlphaFoldDB" id="A0A078ALX2"/>
<feature type="region of interest" description="Disordered" evidence="2">
    <location>
        <begin position="412"/>
        <end position="452"/>
    </location>
</feature>
<evidence type="ECO:0000313" key="4">
    <source>
        <dbReference type="EMBL" id="CDW81858.1"/>
    </source>
</evidence>
<dbReference type="InterPro" id="IPR000007">
    <property type="entry name" value="Tubby_C"/>
</dbReference>
<organism evidence="4 5">
    <name type="scientific">Stylonychia lemnae</name>
    <name type="common">Ciliate</name>
    <dbReference type="NCBI Taxonomy" id="5949"/>
    <lineage>
        <taxon>Eukaryota</taxon>
        <taxon>Sar</taxon>
        <taxon>Alveolata</taxon>
        <taxon>Ciliophora</taxon>
        <taxon>Intramacronucleata</taxon>
        <taxon>Spirotrichea</taxon>
        <taxon>Stichotrichia</taxon>
        <taxon>Sporadotrichida</taxon>
        <taxon>Oxytrichidae</taxon>
        <taxon>Stylonychinae</taxon>
        <taxon>Stylonychia</taxon>
    </lineage>
</organism>
<keyword evidence="5" id="KW-1185">Reference proteome</keyword>
<feature type="compositionally biased region" description="Basic residues" evidence="2">
    <location>
        <begin position="483"/>
        <end position="494"/>
    </location>
</feature>
<dbReference type="Gene3D" id="3.20.90.10">
    <property type="entry name" value="Tubby Protein, Chain A"/>
    <property type="match status" value="1"/>
</dbReference>
<dbReference type="PRINTS" id="PR01573">
    <property type="entry name" value="SUPERTUBBY"/>
</dbReference>
<dbReference type="InterPro" id="IPR025659">
    <property type="entry name" value="Tubby-like_C"/>
</dbReference>
<evidence type="ECO:0000256" key="1">
    <source>
        <dbReference type="ARBA" id="ARBA00007129"/>
    </source>
</evidence>
<evidence type="ECO:0000313" key="5">
    <source>
        <dbReference type="Proteomes" id="UP000039865"/>
    </source>
</evidence>
<feature type="compositionally biased region" description="Low complexity" evidence="2">
    <location>
        <begin position="637"/>
        <end position="652"/>
    </location>
</feature>
<name>A0A078ALX2_STYLE</name>
<feature type="compositionally biased region" description="Basic and acidic residues" evidence="2">
    <location>
        <begin position="583"/>
        <end position="636"/>
    </location>
</feature>
<dbReference type="EMBL" id="CCKQ01010342">
    <property type="protein sequence ID" value="CDW81858.1"/>
    <property type="molecule type" value="Genomic_DNA"/>
</dbReference>
<dbReference type="OrthoDB" id="8775810at2759"/>
<evidence type="ECO:0000256" key="2">
    <source>
        <dbReference type="SAM" id="MobiDB-lite"/>
    </source>
</evidence>
<dbReference type="PANTHER" id="PTHR16517:SF7">
    <property type="entry name" value="PROTEIN KING TUBBY"/>
    <property type="match status" value="1"/>
</dbReference>
<feature type="domain" description="Tubby C-terminal" evidence="3">
    <location>
        <begin position="703"/>
        <end position="843"/>
    </location>
</feature>
<reference evidence="4 5" key="1">
    <citation type="submission" date="2014-06" db="EMBL/GenBank/DDBJ databases">
        <authorList>
            <person name="Swart Estienne"/>
        </authorList>
    </citation>
    <scope>NUCLEOTIDE SEQUENCE [LARGE SCALE GENOMIC DNA]</scope>
    <source>
        <strain evidence="4 5">130c</strain>
    </source>
</reference>
<dbReference type="InParanoid" id="A0A078ALX2"/>
<dbReference type="Proteomes" id="UP000039865">
    <property type="component" value="Unassembled WGS sequence"/>
</dbReference>
<comment type="similarity">
    <text evidence="1">Belongs to the TUB family.</text>
</comment>
<proteinExistence type="inferred from homology"/>
<dbReference type="Pfam" id="PF01167">
    <property type="entry name" value="Tub"/>
    <property type="match status" value="1"/>
</dbReference>